<protein>
    <submittedName>
        <fullName evidence="1">3690_t:CDS:1</fullName>
    </submittedName>
</protein>
<name>A0A9N9HW84_9GLOM</name>
<keyword evidence="2" id="KW-1185">Reference proteome</keyword>
<dbReference type="EMBL" id="CAJVPV010018725">
    <property type="protein sequence ID" value="CAG8708442.1"/>
    <property type="molecule type" value="Genomic_DNA"/>
</dbReference>
<accession>A0A9N9HW84</accession>
<sequence length="66" mass="7470">CVWRVMGESRWMYEMEKISGPFASPIVRLAGDECVSQLADITPIALMQTSSDESATKKSRNNRQVY</sequence>
<comment type="caution">
    <text evidence="1">The sequence shown here is derived from an EMBL/GenBank/DDBJ whole genome shotgun (WGS) entry which is preliminary data.</text>
</comment>
<feature type="non-terminal residue" evidence="1">
    <location>
        <position position="1"/>
    </location>
</feature>
<gene>
    <name evidence="1" type="ORF">AMORRO_LOCUS12556</name>
</gene>
<reference evidence="1" key="1">
    <citation type="submission" date="2021-06" db="EMBL/GenBank/DDBJ databases">
        <authorList>
            <person name="Kallberg Y."/>
            <person name="Tangrot J."/>
            <person name="Rosling A."/>
        </authorList>
    </citation>
    <scope>NUCLEOTIDE SEQUENCE</scope>
    <source>
        <strain evidence="1">CL551</strain>
    </source>
</reference>
<evidence type="ECO:0000313" key="2">
    <source>
        <dbReference type="Proteomes" id="UP000789342"/>
    </source>
</evidence>
<proteinExistence type="predicted"/>
<evidence type="ECO:0000313" key="1">
    <source>
        <dbReference type="EMBL" id="CAG8708442.1"/>
    </source>
</evidence>
<dbReference type="Proteomes" id="UP000789342">
    <property type="component" value="Unassembled WGS sequence"/>
</dbReference>
<dbReference type="AlphaFoldDB" id="A0A9N9HW84"/>
<organism evidence="1 2">
    <name type="scientific">Acaulospora morrowiae</name>
    <dbReference type="NCBI Taxonomy" id="94023"/>
    <lineage>
        <taxon>Eukaryota</taxon>
        <taxon>Fungi</taxon>
        <taxon>Fungi incertae sedis</taxon>
        <taxon>Mucoromycota</taxon>
        <taxon>Glomeromycotina</taxon>
        <taxon>Glomeromycetes</taxon>
        <taxon>Diversisporales</taxon>
        <taxon>Acaulosporaceae</taxon>
        <taxon>Acaulospora</taxon>
    </lineage>
</organism>